<dbReference type="AlphaFoldDB" id="A0AAV9XN24"/>
<feature type="chain" id="PRO_5043900482" description="Apple domain-containing protein" evidence="1">
    <location>
        <begin position="22"/>
        <end position="132"/>
    </location>
</feature>
<keyword evidence="1" id="KW-0732">Signal</keyword>
<dbReference type="Proteomes" id="UP001365542">
    <property type="component" value="Unassembled WGS sequence"/>
</dbReference>
<evidence type="ECO:0008006" key="4">
    <source>
        <dbReference type="Google" id="ProtNLM"/>
    </source>
</evidence>
<comment type="caution">
    <text evidence="2">The sequence shown here is derived from an EMBL/GenBank/DDBJ whole genome shotgun (WGS) entry which is preliminary data.</text>
</comment>
<feature type="signal peptide" evidence="1">
    <location>
        <begin position="1"/>
        <end position="21"/>
    </location>
</feature>
<protein>
    <recommendedName>
        <fullName evidence="4">Apple domain-containing protein</fullName>
    </recommendedName>
</protein>
<reference evidence="2 3" key="1">
    <citation type="submission" date="2019-10" db="EMBL/GenBank/DDBJ databases">
        <authorList>
            <person name="Palmer J.M."/>
        </authorList>
    </citation>
    <scope>NUCLEOTIDE SEQUENCE [LARGE SCALE GENOMIC DNA]</scope>
    <source>
        <strain evidence="2 3">TWF694</strain>
    </source>
</reference>
<gene>
    <name evidence="2" type="ORF">TWF694_000265</name>
</gene>
<organism evidence="2 3">
    <name type="scientific">Orbilia ellipsospora</name>
    <dbReference type="NCBI Taxonomy" id="2528407"/>
    <lineage>
        <taxon>Eukaryota</taxon>
        <taxon>Fungi</taxon>
        <taxon>Dikarya</taxon>
        <taxon>Ascomycota</taxon>
        <taxon>Pezizomycotina</taxon>
        <taxon>Orbiliomycetes</taxon>
        <taxon>Orbiliales</taxon>
        <taxon>Orbiliaceae</taxon>
        <taxon>Orbilia</taxon>
    </lineage>
</organism>
<accession>A0AAV9XN24</accession>
<proteinExistence type="predicted"/>
<dbReference type="EMBL" id="JAVHJO010000001">
    <property type="protein sequence ID" value="KAK6543519.1"/>
    <property type="molecule type" value="Genomic_DNA"/>
</dbReference>
<evidence type="ECO:0000256" key="1">
    <source>
        <dbReference type="SAM" id="SignalP"/>
    </source>
</evidence>
<sequence length="132" mass="14516">MLFGSLFALATAVVSLTDALAIPTSQTFQNPPGYTLLYTNRRNLPSSDTSVHPFTNSTQPATPSTCATTCNSIPMCKFFVIYTPLEGKDEKTCQYYQDEDPYQDSATPFVSQVKELCGYQKNSVLDTKSESS</sequence>
<evidence type="ECO:0000313" key="2">
    <source>
        <dbReference type="EMBL" id="KAK6543519.1"/>
    </source>
</evidence>
<keyword evidence="3" id="KW-1185">Reference proteome</keyword>
<evidence type="ECO:0000313" key="3">
    <source>
        <dbReference type="Proteomes" id="UP001365542"/>
    </source>
</evidence>
<name>A0AAV9XN24_9PEZI</name>